<evidence type="ECO:0000313" key="1">
    <source>
        <dbReference type="EMBL" id="AXB03838.1"/>
    </source>
</evidence>
<proteinExistence type="predicted"/>
<name>A0A3G9IKC7_AERCA</name>
<dbReference type="RefSeq" id="WP_113979287.1">
    <property type="nucleotide sequence ID" value="NZ_JAOCJV010000001.1"/>
</dbReference>
<gene>
    <name evidence="1" type="ORF">C1C91_01160</name>
</gene>
<accession>A0A3G9IKC7</accession>
<dbReference type="AlphaFoldDB" id="A0A3G9IKC7"/>
<organism evidence="1 2">
    <name type="scientific">Aeromonas caviae</name>
    <name type="common">Aeromonas punctata</name>
    <dbReference type="NCBI Taxonomy" id="648"/>
    <lineage>
        <taxon>Bacteria</taxon>
        <taxon>Pseudomonadati</taxon>
        <taxon>Pseudomonadota</taxon>
        <taxon>Gammaproteobacteria</taxon>
        <taxon>Aeromonadales</taxon>
        <taxon>Aeromonadaceae</taxon>
        <taxon>Aeromonas</taxon>
    </lineage>
</organism>
<sequence length="63" mass="7289">MDINNNIYFAVATLIGLITSIILFIYKKEKKIAFANFILCVLFSPVAWAFTVYAFLRKEKSKH</sequence>
<evidence type="ECO:0000313" key="2">
    <source>
        <dbReference type="Proteomes" id="UP000266778"/>
    </source>
</evidence>
<dbReference type="Proteomes" id="UP000266778">
    <property type="component" value="Chromosome"/>
</dbReference>
<reference evidence="1" key="1">
    <citation type="journal article" date="2019" name="J Environ">
        <title>Genetic characterization and potential molecular dissemination mechanism of tet (31) gene in Aeromonas caviae from an oxytetracycline wastewater treatment system.</title>
        <authorList>
            <person name="Shi Y."/>
            <person name="Tian Z."/>
            <person name="Leclercq S.O."/>
            <person name="Zhang H."/>
            <person name="Yang M."/>
            <person name="Zhang Y."/>
        </authorList>
    </citation>
    <scope>NUCLEOTIDE SEQUENCE</scope>
    <source>
        <strain evidence="1">T25-39</strain>
    </source>
</reference>
<protein>
    <submittedName>
        <fullName evidence="1">Uncharacterized protein</fullName>
    </submittedName>
</protein>
<dbReference type="EMBL" id="CP025706">
    <property type="protein sequence ID" value="AXB03838.1"/>
    <property type="molecule type" value="Genomic_DNA"/>
</dbReference>